<reference evidence="16 17" key="1">
    <citation type="submission" date="2024-01" db="EMBL/GenBank/DDBJ databases">
        <title>The genome of the rayed Mediterranean limpet Patella caerulea (Linnaeus, 1758).</title>
        <authorList>
            <person name="Anh-Thu Weber A."/>
            <person name="Halstead-Nussloch G."/>
        </authorList>
    </citation>
    <scope>NUCLEOTIDE SEQUENCE [LARGE SCALE GENOMIC DNA]</scope>
    <source>
        <strain evidence="16">AATW-2023a</strain>
        <tissue evidence="16">Whole specimen</tissue>
    </source>
</reference>
<protein>
    <recommendedName>
        <fullName evidence="4">Sorting nexin-2</fullName>
    </recommendedName>
</protein>
<comment type="function">
    <text evidence="12">Involved in several stages of intracellular trafficking. Interacts with membranes containing phosphatidylinositol 3-phosphate (PtdIns(3P)) or phosphatidylinositol 3,5-bisphosphate (PtdIns(3,5)P2). Acts in part as component of the retromer membrane-deforming SNX-BAR subcomplex. The SNX-BAR retromer mediates retrograde transport of cargo proteins from endosomes to the trans-Golgi network (TGN) and is involved in endosome-to-plasma membrane transport for cargo protein recycling. The SNX-BAR subcomplex functions to deform the donor membrane into a tubular profile called endosome-to-TGN transport carrier (ETC). Can sense membrane curvature and has in vitro vesicle-to-membrane remodeling activity. Required for retrograde endosome-to-TGN transport of TGN38. Promotes KALRN- and RHOG-dependent but retromer-independent membrane remodeling such as lamellipodium formation; the function is dependent on GEF activity of KALRN.</text>
</comment>
<dbReference type="FunFam" id="3.30.1520.10:FF:000016">
    <property type="entry name" value="Sorting nexin 2"/>
    <property type="match status" value="1"/>
</dbReference>
<dbReference type="FunFam" id="1.20.1270.60:FF:000012">
    <property type="entry name" value="Sorting nexin 2"/>
    <property type="match status" value="1"/>
</dbReference>
<evidence type="ECO:0000256" key="7">
    <source>
        <dbReference type="ARBA" id="ARBA00022753"/>
    </source>
</evidence>
<dbReference type="AlphaFoldDB" id="A0AAN8KDC0"/>
<dbReference type="SUPFAM" id="SSF64268">
    <property type="entry name" value="PX domain"/>
    <property type="match status" value="1"/>
</dbReference>
<keyword evidence="11" id="KW-0966">Cell projection</keyword>
<evidence type="ECO:0000256" key="12">
    <source>
        <dbReference type="ARBA" id="ARBA00045620"/>
    </source>
</evidence>
<dbReference type="InterPro" id="IPR015404">
    <property type="entry name" value="Vps5_C"/>
</dbReference>
<evidence type="ECO:0000256" key="3">
    <source>
        <dbReference type="ARBA" id="ARBA00010883"/>
    </source>
</evidence>
<feature type="compositionally biased region" description="Low complexity" evidence="14">
    <location>
        <begin position="123"/>
        <end position="137"/>
    </location>
</feature>
<accession>A0AAN8KDC0</accession>
<dbReference type="SMART" id="SM00312">
    <property type="entry name" value="PX"/>
    <property type="match status" value="1"/>
</dbReference>
<feature type="domain" description="PX" evidence="15">
    <location>
        <begin position="152"/>
        <end position="280"/>
    </location>
</feature>
<feature type="compositionally biased region" description="Acidic residues" evidence="14">
    <location>
        <begin position="54"/>
        <end position="64"/>
    </location>
</feature>
<dbReference type="GO" id="GO:0034498">
    <property type="term" value="P:early endosome to Golgi transport"/>
    <property type="evidence" value="ECO:0007669"/>
    <property type="project" value="TreeGrafter"/>
</dbReference>
<proteinExistence type="inferred from homology"/>
<comment type="subcellular location">
    <subcellularLocation>
        <location evidence="1">Cell projection</location>
    </subcellularLocation>
    <subcellularLocation>
        <location evidence="2">Early endosome membrane</location>
        <topology evidence="2">Peripheral membrane protein</topology>
        <orientation evidence="2">Cytoplasmic side</orientation>
    </subcellularLocation>
</comment>
<feature type="region of interest" description="Disordered" evidence="14">
    <location>
        <begin position="122"/>
        <end position="149"/>
    </location>
</feature>
<comment type="similarity">
    <text evidence="3">Belongs to the sorting nexin family.</text>
</comment>
<evidence type="ECO:0000256" key="1">
    <source>
        <dbReference type="ARBA" id="ARBA00004316"/>
    </source>
</evidence>
<evidence type="ECO:0000256" key="8">
    <source>
        <dbReference type="ARBA" id="ARBA00022927"/>
    </source>
</evidence>
<keyword evidence="17" id="KW-1185">Reference proteome</keyword>
<keyword evidence="5" id="KW-0813">Transport</keyword>
<feature type="compositionally biased region" description="Polar residues" evidence="14">
    <location>
        <begin position="38"/>
        <end position="51"/>
    </location>
</feature>
<evidence type="ECO:0000256" key="14">
    <source>
        <dbReference type="SAM" id="MobiDB-lite"/>
    </source>
</evidence>
<dbReference type="GO" id="GO:0031901">
    <property type="term" value="C:early endosome membrane"/>
    <property type="evidence" value="ECO:0007669"/>
    <property type="project" value="UniProtKB-SubCell"/>
</dbReference>
<feature type="coiled-coil region" evidence="13">
    <location>
        <begin position="441"/>
        <end position="468"/>
    </location>
</feature>
<dbReference type="Proteomes" id="UP001347796">
    <property type="component" value="Unassembled WGS sequence"/>
</dbReference>
<gene>
    <name evidence="16" type="ORF">SNE40_005002</name>
</gene>
<evidence type="ECO:0000256" key="9">
    <source>
        <dbReference type="ARBA" id="ARBA00022990"/>
    </source>
</evidence>
<keyword evidence="8" id="KW-0653">Protein transport</keyword>
<keyword evidence="6" id="KW-0597">Phosphoprotein</keyword>
<dbReference type="GO" id="GO:0042995">
    <property type="term" value="C:cell projection"/>
    <property type="evidence" value="ECO:0007669"/>
    <property type="project" value="UniProtKB-SubCell"/>
</dbReference>
<dbReference type="PANTHER" id="PTHR10555:SF170">
    <property type="entry name" value="FI18122P1"/>
    <property type="match status" value="1"/>
</dbReference>
<evidence type="ECO:0000256" key="2">
    <source>
        <dbReference type="ARBA" id="ARBA00004469"/>
    </source>
</evidence>
<evidence type="ECO:0000256" key="6">
    <source>
        <dbReference type="ARBA" id="ARBA00022553"/>
    </source>
</evidence>
<evidence type="ECO:0000256" key="5">
    <source>
        <dbReference type="ARBA" id="ARBA00022448"/>
    </source>
</evidence>
<dbReference type="InterPro" id="IPR027267">
    <property type="entry name" value="AH/BAR_dom_sf"/>
</dbReference>
<evidence type="ECO:0000256" key="13">
    <source>
        <dbReference type="SAM" id="Coils"/>
    </source>
</evidence>
<keyword evidence="7" id="KW-0967">Endosome</keyword>
<organism evidence="16 17">
    <name type="scientific">Patella caerulea</name>
    <name type="common">Rayed Mediterranean limpet</name>
    <dbReference type="NCBI Taxonomy" id="87958"/>
    <lineage>
        <taxon>Eukaryota</taxon>
        <taxon>Metazoa</taxon>
        <taxon>Spiralia</taxon>
        <taxon>Lophotrochozoa</taxon>
        <taxon>Mollusca</taxon>
        <taxon>Gastropoda</taxon>
        <taxon>Patellogastropoda</taxon>
        <taxon>Patelloidea</taxon>
        <taxon>Patellidae</taxon>
        <taxon>Patella</taxon>
    </lineage>
</organism>
<dbReference type="GO" id="GO:0015031">
    <property type="term" value="P:protein transport"/>
    <property type="evidence" value="ECO:0007669"/>
    <property type="project" value="UniProtKB-KW"/>
</dbReference>
<dbReference type="Gene3D" id="3.30.1520.10">
    <property type="entry name" value="Phox-like domain"/>
    <property type="match status" value="1"/>
</dbReference>
<evidence type="ECO:0000256" key="10">
    <source>
        <dbReference type="ARBA" id="ARBA00023136"/>
    </source>
</evidence>
<keyword evidence="9" id="KW-0007">Acetylation</keyword>
<comment type="caution">
    <text evidence="16">The sequence shown here is derived from an EMBL/GenBank/DDBJ whole genome shotgun (WGS) entry which is preliminary data.</text>
</comment>
<keyword evidence="10" id="KW-0472">Membrane</keyword>
<dbReference type="Gene3D" id="1.20.1270.60">
    <property type="entry name" value="Arfaptin homology (AH) domain/BAR domain"/>
    <property type="match status" value="1"/>
</dbReference>
<evidence type="ECO:0000313" key="17">
    <source>
        <dbReference type="Proteomes" id="UP001347796"/>
    </source>
</evidence>
<dbReference type="CDD" id="cd07623">
    <property type="entry name" value="BAR_SNX1_2"/>
    <property type="match status" value="1"/>
</dbReference>
<evidence type="ECO:0000256" key="11">
    <source>
        <dbReference type="ARBA" id="ARBA00023273"/>
    </source>
</evidence>
<dbReference type="InterPro" id="IPR036871">
    <property type="entry name" value="PX_dom_sf"/>
</dbReference>
<dbReference type="CDD" id="cd06859">
    <property type="entry name" value="PX_SNX1_2_like"/>
    <property type="match status" value="1"/>
</dbReference>
<name>A0AAN8KDC0_PATCE</name>
<evidence type="ECO:0000256" key="4">
    <source>
        <dbReference type="ARBA" id="ARBA00020435"/>
    </source>
</evidence>
<dbReference type="InterPro" id="IPR001683">
    <property type="entry name" value="PX_dom"/>
</dbReference>
<sequence>MADGTVPPPFEEEDQQKDDDDLFADSREVLDKSKDESSNGQSIAEPTNNVDLNAESELEKDDDIFGGQGSEVALDSEEEVEEKKAVPSAPVAAATAAATAPPAQPIIEAPNLLQAEKPLLNVSQSSTSSSKGSSAAKNSHDEIEVEEEQDEYTIDIRVTDPHKVGDGMSAYIAYKVLTRTTIPAFRKAELMVVRRFSDFLGLHDRLAEKHVHLGIVVPAAPEKSVLGMTKVKMSKEESGSAEFIERRRSALERYLCRTAQHPVLRNDQDFREFLEKDELPRATSTSALSGAGMLRLFHKVGDAMEKITFKMDESDEWFEDKQIQVEALDTQLRKLHTSVETLAMHRKDLSQSTAVFAKSAAMLGNIEEHTGLSRALSQLAETEEKIEQLHKDQADQDFFTMAELIKEYISLIASVKGVFHERVKSYKTWKEAEITLAKKRENKTKLELQHKTDKIQQAQQEITEWAGKVESGQADFNKISDNVRKEVARFEKHRVVDFKNHVIQYLEALMDNQQKLIKYWEAFLPEAKAIV</sequence>
<dbReference type="Pfam" id="PF09325">
    <property type="entry name" value="Vps5"/>
    <property type="match status" value="1"/>
</dbReference>
<evidence type="ECO:0000313" key="16">
    <source>
        <dbReference type="EMBL" id="KAK6188926.1"/>
    </source>
</evidence>
<dbReference type="Pfam" id="PF00787">
    <property type="entry name" value="PX"/>
    <property type="match status" value="1"/>
</dbReference>
<dbReference type="PANTHER" id="PTHR10555">
    <property type="entry name" value="SORTING NEXIN"/>
    <property type="match status" value="1"/>
</dbReference>
<dbReference type="GO" id="GO:0035091">
    <property type="term" value="F:phosphatidylinositol binding"/>
    <property type="evidence" value="ECO:0007669"/>
    <property type="project" value="InterPro"/>
</dbReference>
<feature type="compositionally biased region" description="Basic and acidic residues" evidence="14">
    <location>
        <begin position="24"/>
        <end position="37"/>
    </location>
</feature>
<dbReference type="EMBL" id="JAZGQO010000003">
    <property type="protein sequence ID" value="KAK6188926.1"/>
    <property type="molecule type" value="Genomic_DNA"/>
</dbReference>
<evidence type="ECO:0000259" key="15">
    <source>
        <dbReference type="PROSITE" id="PS50195"/>
    </source>
</evidence>
<feature type="region of interest" description="Disordered" evidence="14">
    <location>
        <begin position="1"/>
        <end position="88"/>
    </location>
</feature>
<feature type="compositionally biased region" description="Acidic residues" evidence="14">
    <location>
        <begin position="10"/>
        <end position="23"/>
    </location>
</feature>
<dbReference type="PROSITE" id="PS50195">
    <property type="entry name" value="PX"/>
    <property type="match status" value="1"/>
</dbReference>
<dbReference type="GO" id="GO:0005829">
    <property type="term" value="C:cytosol"/>
    <property type="evidence" value="ECO:0007669"/>
    <property type="project" value="GOC"/>
</dbReference>
<keyword evidence="13" id="KW-0175">Coiled coil</keyword>